<dbReference type="EMBL" id="QSFO01000016">
    <property type="protein sequence ID" value="RHA52334.1"/>
    <property type="molecule type" value="Genomic_DNA"/>
</dbReference>
<feature type="signal peptide" evidence="1">
    <location>
        <begin position="1"/>
        <end position="22"/>
    </location>
</feature>
<dbReference type="Pfam" id="PF19499">
    <property type="entry name" value="DUF6034"/>
    <property type="match status" value="1"/>
</dbReference>
<evidence type="ECO:0000313" key="3">
    <source>
        <dbReference type="Proteomes" id="UP000284598"/>
    </source>
</evidence>
<sequence>MKKKIISLVLATAIAMCGCQKAPENAAVKKKDFDNMIKEAQETTDKDNAPENMAKKYDSYKNEITDKKMGVYVTADAKVDIPKSKKMSVYRVSQKKIEQSMVDKIKDQLFEGDEIYDGCILKMDTKATVAEEIRQKKEQLANLSEGGDPKEYIEASIKELQKKYDKVPKTIDKSKYKSDMKLTKVKDLYEKDKNNSYYEWQNEFGGDNEVIYAISDAKDGYKKNIYIQNNKNYGNIISFSKNKSSYGQVSSITVSEENNMMDTNCGMWKVGVKPSYADIIFETGSGVNIIQSMKEVKDDTCTLSEKKAKAKADEFLKNIGISGFDIDTKGQYYELLANQEEDKYEYRKVWYFKYLRSIDNVLVNNEGDSKYADSGQGESFTKYMWPGESIQICINDQGVVEFRYGAPIKVNKKVVENAKLKTFEQARKIFEKMIVTTNANEDGDGYMKNISVSKVALRYMRISEKDKFDTGLLVPVWDFIGTYEDDAERDSSYRDKSILTVNAIDGTVIDKGLGY</sequence>
<reference evidence="2 3" key="1">
    <citation type="submission" date="2018-08" db="EMBL/GenBank/DDBJ databases">
        <title>A genome reference for cultivated species of the human gut microbiota.</title>
        <authorList>
            <person name="Zou Y."/>
            <person name="Xue W."/>
            <person name="Luo G."/>
        </authorList>
    </citation>
    <scope>NUCLEOTIDE SEQUENCE [LARGE SCALE GENOMIC DNA]</scope>
    <source>
        <strain evidence="2 3">AM43-2</strain>
    </source>
</reference>
<comment type="caution">
    <text evidence="2">The sequence shown here is derived from an EMBL/GenBank/DDBJ whole genome shotgun (WGS) entry which is preliminary data.</text>
</comment>
<dbReference type="AlphaFoldDB" id="A0A413RVG6"/>
<feature type="chain" id="PRO_5039056578" evidence="1">
    <location>
        <begin position="23"/>
        <end position="515"/>
    </location>
</feature>
<dbReference type="PROSITE" id="PS51257">
    <property type="entry name" value="PROKAR_LIPOPROTEIN"/>
    <property type="match status" value="1"/>
</dbReference>
<keyword evidence="1" id="KW-0732">Signal</keyword>
<protein>
    <submittedName>
        <fullName evidence="2">Uncharacterized protein</fullName>
    </submittedName>
</protein>
<dbReference type="InterPro" id="IPR046098">
    <property type="entry name" value="DUF6034"/>
</dbReference>
<proteinExistence type="predicted"/>
<accession>A0A413RVG6</accession>
<evidence type="ECO:0000313" key="2">
    <source>
        <dbReference type="EMBL" id="RHA52334.1"/>
    </source>
</evidence>
<dbReference type="RefSeq" id="WP_118025779.1">
    <property type="nucleotide sequence ID" value="NZ_JBGKIA010000003.1"/>
</dbReference>
<name>A0A413RVG6_9FIRM</name>
<dbReference type="Proteomes" id="UP000284598">
    <property type="component" value="Unassembled WGS sequence"/>
</dbReference>
<gene>
    <name evidence="2" type="ORF">DW929_11240</name>
</gene>
<evidence type="ECO:0000256" key="1">
    <source>
        <dbReference type="SAM" id="SignalP"/>
    </source>
</evidence>
<organism evidence="2 3">
    <name type="scientific">Eubacterium ventriosum</name>
    <dbReference type="NCBI Taxonomy" id="39496"/>
    <lineage>
        <taxon>Bacteria</taxon>
        <taxon>Bacillati</taxon>
        <taxon>Bacillota</taxon>
        <taxon>Clostridia</taxon>
        <taxon>Eubacteriales</taxon>
        <taxon>Eubacteriaceae</taxon>
        <taxon>Eubacterium</taxon>
    </lineage>
</organism>